<accession>A0A1G1YH98</accession>
<feature type="binding site" evidence="6">
    <location>
        <position position="14"/>
    </location>
    <ligand>
        <name>tRNA</name>
        <dbReference type="ChEBI" id="CHEBI:17843"/>
    </ligand>
</feature>
<dbReference type="PANTHER" id="PTHR17224:SF1">
    <property type="entry name" value="PEPTIDYL-TRNA HYDROLASE"/>
    <property type="match status" value="1"/>
</dbReference>
<feature type="site" description="Discriminates between blocked and unblocked aminoacyl-tRNA" evidence="6">
    <location>
        <position position="9"/>
    </location>
</feature>
<dbReference type="FunFam" id="3.40.50.1470:FF:000001">
    <property type="entry name" value="Peptidyl-tRNA hydrolase"/>
    <property type="match status" value="1"/>
</dbReference>
<comment type="subcellular location">
    <subcellularLocation>
        <location evidence="6">Cytoplasm</location>
    </subcellularLocation>
</comment>
<comment type="caution">
    <text evidence="7">The sequence shown here is derived from an EMBL/GenBank/DDBJ whole genome shotgun (WGS) entry which is preliminary data.</text>
</comment>
<dbReference type="InterPro" id="IPR036416">
    <property type="entry name" value="Pept_tRNA_hydro_sf"/>
</dbReference>
<dbReference type="STRING" id="1797542.A3J59_03270"/>
<evidence type="ECO:0000256" key="5">
    <source>
        <dbReference type="ARBA" id="ARBA00050038"/>
    </source>
</evidence>
<dbReference type="GO" id="GO:0005737">
    <property type="term" value="C:cytoplasm"/>
    <property type="evidence" value="ECO:0007669"/>
    <property type="project" value="UniProtKB-SubCell"/>
</dbReference>
<dbReference type="Gene3D" id="3.40.50.1470">
    <property type="entry name" value="Peptidyl-tRNA hydrolase"/>
    <property type="match status" value="1"/>
</dbReference>
<dbReference type="EC" id="3.1.1.29" evidence="1 6"/>
<dbReference type="NCBIfam" id="TIGR00447">
    <property type="entry name" value="pth"/>
    <property type="match status" value="1"/>
</dbReference>
<name>A0A1G1YH98_9BACT</name>
<feature type="site" description="Stabilizes the basic form of H active site to accept a proton" evidence="6">
    <location>
        <position position="93"/>
    </location>
</feature>
<keyword evidence="4 6" id="KW-0694">RNA-binding</keyword>
<dbReference type="AlphaFoldDB" id="A0A1G1YH98"/>
<dbReference type="PANTHER" id="PTHR17224">
    <property type="entry name" value="PEPTIDYL-TRNA HYDROLASE"/>
    <property type="match status" value="1"/>
</dbReference>
<gene>
    <name evidence="6" type="primary">pth</name>
    <name evidence="7" type="ORF">A3J59_03270</name>
</gene>
<feature type="active site" description="Proton acceptor" evidence="6">
    <location>
        <position position="19"/>
    </location>
</feature>
<protein>
    <recommendedName>
        <fullName evidence="5 6">Peptidyl-tRNA hydrolase</fullName>
        <shortName evidence="6">Pth</shortName>
        <ecNumber evidence="1 6">3.1.1.29</ecNumber>
    </recommendedName>
</protein>
<proteinExistence type="inferred from homology"/>
<feature type="binding site" evidence="6">
    <location>
        <position position="66"/>
    </location>
    <ligand>
        <name>tRNA</name>
        <dbReference type="ChEBI" id="CHEBI:17843"/>
    </ligand>
</feature>
<comment type="function">
    <text evidence="6">Hydrolyzes ribosome-free peptidyl-tRNAs (with 1 or more amino acids incorporated), which drop off the ribosome during protein synthesis, or as a result of ribosome stalling.</text>
</comment>
<dbReference type="Pfam" id="PF01195">
    <property type="entry name" value="Pept_tRNA_hydro"/>
    <property type="match status" value="1"/>
</dbReference>
<dbReference type="HAMAP" id="MF_00083">
    <property type="entry name" value="Pept_tRNA_hydro_bact"/>
    <property type="match status" value="1"/>
</dbReference>
<reference evidence="7 8" key="1">
    <citation type="journal article" date="2016" name="Nat. Commun.">
        <title>Thousands of microbial genomes shed light on interconnected biogeochemical processes in an aquifer system.</title>
        <authorList>
            <person name="Anantharaman K."/>
            <person name="Brown C.T."/>
            <person name="Hug L.A."/>
            <person name="Sharon I."/>
            <person name="Castelle C.J."/>
            <person name="Probst A.J."/>
            <person name="Thomas B.C."/>
            <person name="Singh A."/>
            <person name="Wilkins M.J."/>
            <person name="Karaoz U."/>
            <person name="Brodie E.L."/>
            <person name="Williams K.H."/>
            <person name="Hubbard S.S."/>
            <person name="Banfield J.F."/>
        </authorList>
    </citation>
    <scope>NUCLEOTIDE SEQUENCE [LARGE SCALE GENOMIC DNA]</scope>
</reference>
<sequence length="188" mass="20355">MKLIIGLGNPGPTYARTWHNAGFLALDELNRELGGGPFKEKKKFPAMVAEVASDWAPVILAKPQTFMNQSGRAVGALLRFYRLTPADLWVLHDDLDLPLGSMRVSVGASAAGHRGVQSIIAAIGSQEFTRFRIGIQSKTPRKVPAEAYVLKKISLTGTVKLRQAIGETVSAIELALTKDIAAAMNRFN</sequence>
<organism evidence="7 8">
    <name type="scientific">Candidatus Buchananbacteria bacterium RIFCSPHIGHO2_02_FULL_56_16</name>
    <dbReference type="NCBI Taxonomy" id="1797542"/>
    <lineage>
        <taxon>Bacteria</taxon>
        <taxon>Candidatus Buchananiibacteriota</taxon>
    </lineage>
</organism>
<evidence type="ECO:0000256" key="4">
    <source>
        <dbReference type="ARBA" id="ARBA00022884"/>
    </source>
</evidence>
<dbReference type="EMBL" id="MHIL01000027">
    <property type="protein sequence ID" value="OGY50847.1"/>
    <property type="molecule type" value="Genomic_DNA"/>
</dbReference>
<evidence type="ECO:0000313" key="8">
    <source>
        <dbReference type="Proteomes" id="UP000177310"/>
    </source>
</evidence>
<evidence type="ECO:0000256" key="2">
    <source>
        <dbReference type="ARBA" id="ARBA00022555"/>
    </source>
</evidence>
<keyword evidence="3 6" id="KW-0378">Hydrolase</keyword>
<dbReference type="GO" id="GO:0004045">
    <property type="term" value="F:peptidyl-tRNA hydrolase activity"/>
    <property type="evidence" value="ECO:0007669"/>
    <property type="project" value="UniProtKB-UniRule"/>
</dbReference>
<feature type="binding site" evidence="6">
    <location>
        <position position="68"/>
    </location>
    <ligand>
        <name>tRNA</name>
        <dbReference type="ChEBI" id="CHEBI:17843"/>
    </ligand>
</feature>
<keyword evidence="2 6" id="KW-0820">tRNA-binding</keyword>
<keyword evidence="6" id="KW-0963">Cytoplasm</keyword>
<comment type="similarity">
    <text evidence="6">Belongs to the PTH family.</text>
</comment>
<evidence type="ECO:0000256" key="1">
    <source>
        <dbReference type="ARBA" id="ARBA00013260"/>
    </source>
</evidence>
<dbReference type="SUPFAM" id="SSF53178">
    <property type="entry name" value="Peptidyl-tRNA hydrolase-like"/>
    <property type="match status" value="1"/>
</dbReference>
<dbReference type="GO" id="GO:0000049">
    <property type="term" value="F:tRNA binding"/>
    <property type="evidence" value="ECO:0007669"/>
    <property type="project" value="UniProtKB-UniRule"/>
</dbReference>
<dbReference type="GO" id="GO:0006515">
    <property type="term" value="P:protein quality control for misfolded or incompletely synthesized proteins"/>
    <property type="evidence" value="ECO:0007669"/>
    <property type="project" value="UniProtKB-UniRule"/>
</dbReference>
<comment type="catalytic activity">
    <reaction evidence="6">
        <text>an N-acyl-L-alpha-aminoacyl-tRNA + H2O = an N-acyl-L-amino acid + a tRNA + H(+)</text>
        <dbReference type="Rhea" id="RHEA:54448"/>
        <dbReference type="Rhea" id="RHEA-COMP:10123"/>
        <dbReference type="Rhea" id="RHEA-COMP:13883"/>
        <dbReference type="ChEBI" id="CHEBI:15377"/>
        <dbReference type="ChEBI" id="CHEBI:15378"/>
        <dbReference type="ChEBI" id="CHEBI:59874"/>
        <dbReference type="ChEBI" id="CHEBI:78442"/>
        <dbReference type="ChEBI" id="CHEBI:138191"/>
        <dbReference type="EC" id="3.1.1.29"/>
    </reaction>
</comment>
<comment type="caution">
    <text evidence="6">Lacks conserved residue(s) required for the propagation of feature annotation.</text>
</comment>
<dbReference type="Proteomes" id="UP000177310">
    <property type="component" value="Unassembled WGS sequence"/>
</dbReference>
<evidence type="ECO:0000256" key="3">
    <source>
        <dbReference type="ARBA" id="ARBA00022801"/>
    </source>
</evidence>
<dbReference type="CDD" id="cd00462">
    <property type="entry name" value="PTH"/>
    <property type="match status" value="1"/>
</dbReference>
<evidence type="ECO:0000313" key="7">
    <source>
        <dbReference type="EMBL" id="OGY50847.1"/>
    </source>
</evidence>
<comment type="subunit">
    <text evidence="6">Monomer.</text>
</comment>
<evidence type="ECO:0000256" key="6">
    <source>
        <dbReference type="HAMAP-Rule" id="MF_00083"/>
    </source>
</evidence>
<dbReference type="GO" id="GO:0072344">
    <property type="term" value="P:rescue of stalled ribosome"/>
    <property type="evidence" value="ECO:0007669"/>
    <property type="project" value="UniProtKB-UniRule"/>
</dbReference>
<dbReference type="InterPro" id="IPR001328">
    <property type="entry name" value="Pept_tRNA_hydro"/>
</dbReference>
<comment type="function">
    <text evidence="6">Catalyzes the release of premature peptidyl moieties from peptidyl-tRNA molecules trapped in stalled 50S ribosomal subunits, and thus maintains levels of free tRNAs and 50S ribosomes.</text>
</comment>